<protein>
    <submittedName>
        <fullName evidence="1">Uncharacterized protein</fullName>
    </submittedName>
</protein>
<organism evidence="1 2">
    <name type="scientific">Candidatus Bacteroides merdipullorum</name>
    <dbReference type="NCBI Taxonomy" id="2838474"/>
    <lineage>
        <taxon>Bacteria</taxon>
        <taxon>Pseudomonadati</taxon>
        <taxon>Bacteroidota</taxon>
        <taxon>Bacteroidia</taxon>
        <taxon>Bacteroidales</taxon>
        <taxon>Bacteroidaceae</taxon>
        <taxon>Bacteroides</taxon>
    </lineage>
</organism>
<reference evidence="1" key="1">
    <citation type="journal article" date="2021" name="PeerJ">
        <title>Extensive microbial diversity within the chicken gut microbiome revealed by metagenomics and culture.</title>
        <authorList>
            <person name="Gilroy R."/>
            <person name="Ravi A."/>
            <person name="Getino M."/>
            <person name="Pursley I."/>
            <person name="Horton D.L."/>
            <person name="Alikhan N.F."/>
            <person name="Baker D."/>
            <person name="Gharbi K."/>
            <person name="Hall N."/>
            <person name="Watson M."/>
            <person name="Adriaenssens E.M."/>
            <person name="Foster-Nyarko E."/>
            <person name="Jarju S."/>
            <person name="Secka A."/>
            <person name="Antonio M."/>
            <person name="Oren A."/>
            <person name="Chaudhuri R.R."/>
            <person name="La Ragione R."/>
            <person name="Hildebrand F."/>
            <person name="Pallen M.J."/>
        </authorList>
    </citation>
    <scope>NUCLEOTIDE SEQUENCE</scope>
    <source>
        <strain evidence="1">ChiHjej12B11-24981</strain>
    </source>
</reference>
<name>A0A9D2CXB6_9BACE</name>
<accession>A0A9D2CXB6</accession>
<dbReference type="EMBL" id="DXCK01000080">
    <property type="protein sequence ID" value="HIZ01733.1"/>
    <property type="molecule type" value="Genomic_DNA"/>
</dbReference>
<sequence length="48" mass="5415">MKKRIFAACQPLSCAGGLLRARTGRDRCGQEPRFCRTVGEGPGWHRKR</sequence>
<reference evidence="1" key="2">
    <citation type="submission" date="2021-04" db="EMBL/GenBank/DDBJ databases">
        <authorList>
            <person name="Gilroy R."/>
        </authorList>
    </citation>
    <scope>NUCLEOTIDE SEQUENCE</scope>
    <source>
        <strain evidence="1">ChiHjej12B11-24981</strain>
    </source>
</reference>
<dbReference type="AlphaFoldDB" id="A0A9D2CXB6"/>
<evidence type="ECO:0000313" key="2">
    <source>
        <dbReference type="Proteomes" id="UP000824023"/>
    </source>
</evidence>
<proteinExistence type="predicted"/>
<gene>
    <name evidence="1" type="ORF">H9819_05685</name>
</gene>
<evidence type="ECO:0000313" key="1">
    <source>
        <dbReference type="EMBL" id="HIZ01733.1"/>
    </source>
</evidence>
<comment type="caution">
    <text evidence="1">The sequence shown here is derived from an EMBL/GenBank/DDBJ whole genome shotgun (WGS) entry which is preliminary data.</text>
</comment>
<dbReference type="Proteomes" id="UP000824023">
    <property type="component" value="Unassembled WGS sequence"/>
</dbReference>